<evidence type="ECO:0000313" key="2">
    <source>
        <dbReference type="Proteomes" id="UP000799424"/>
    </source>
</evidence>
<dbReference type="EMBL" id="MU006240">
    <property type="protein sequence ID" value="KAF2820469.1"/>
    <property type="molecule type" value="Genomic_DNA"/>
</dbReference>
<reference evidence="1" key="1">
    <citation type="journal article" date="2020" name="Stud. Mycol.">
        <title>101 Dothideomycetes genomes: a test case for predicting lifestyles and emergence of pathogens.</title>
        <authorList>
            <person name="Haridas S."/>
            <person name="Albert R."/>
            <person name="Binder M."/>
            <person name="Bloem J."/>
            <person name="Labutti K."/>
            <person name="Salamov A."/>
            <person name="Andreopoulos B."/>
            <person name="Baker S."/>
            <person name="Barry K."/>
            <person name="Bills G."/>
            <person name="Bluhm B."/>
            <person name="Cannon C."/>
            <person name="Castanera R."/>
            <person name="Culley D."/>
            <person name="Daum C."/>
            <person name="Ezra D."/>
            <person name="Gonzalez J."/>
            <person name="Henrissat B."/>
            <person name="Kuo A."/>
            <person name="Liang C."/>
            <person name="Lipzen A."/>
            <person name="Lutzoni F."/>
            <person name="Magnuson J."/>
            <person name="Mondo S."/>
            <person name="Nolan M."/>
            <person name="Ohm R."/>
            <person name="Pangilinan J."/>
            <person name="Park H.-J."/>
            <person name="Ramirez L."/>
            <person name="Alfaro M."/>
            <person name="Sun H."/>
            <person name="Tritt A."/>
            <person name="Yoshinaga Y."/>
            <person name="Zwiers L.-H."/>
            <person name="Turgeon B."/>
            <person name="Goodwin S."/>
            <person name="Spatafora J."/>
            <person name="Crous P."/>
            <person name="Grigoriev I."/>
        </authorList>
    </citation>
    <scope>NUCLEOTIDE SEQUENCE</scope>
    <source>
        <strain evidence="1">CBS 113818</strain>
    </source>
</reference>
<protein>
    <submittedName>
        <fullName evidence="1">Uncharacterized protein</fullName>
    </submittedName>
</protein>
<sequence>MAAAGIEFQHFEHLAEYFIAICKECRHGVLPGHIKSHLQRAHKVKQKQAEDIAERKEIQLRVDKGCRRVHCQRLFVQGPGSQYFEVQPPNNDDNLGVVPINSEAAWARAGERDKVNPWVEQTQWLLYLVGMERADLMACVEELVAKPDLRSNNKAELVEAAIWAAMDGLTRFSQLLVIERVSMFAYMDKKAIVKHTRPWQQVLMFFARTQKEHTWKSPRYRFKRRQREA</sequence>
<keyword evidence="2" id="KW-1185">Reference proteome</keyword>
<name>A0A6A6ZID3_9PLEO</name>
<dbReference type="Proteomes" id="UP000799424">
    <property type="component" value="Unassembled WGS sequence"/>
</dbReference>
<accession>A0A6A6ZID3</accession>
<dbReference type="Pfam" id="PF12013">
    <property type="entry name" value="OrsD"/>
    <property type="match status" value="1"/>
</dbReference>
<gene>
    <name evidence="1" type="ORF">CC86DRAFT_411773</name>
</gene>
<proteinExistence type="predicted"/>
<dbReference type="InterPro" id="IPR022698">
    <property type="entry name" value="OrsD"/>
</dbReference>
<evidence type="ECO:0000313" key="1">
    <source>
        <dbReference type="EMBL" id="KAF2820469.1"/>
    </source>
</evidence>
<dbReference type="OrthoDB" id="2608216at2759"/>
<dbReference type="AlphaFoldDB" id="A0A6A6ZID3"/>
<organism evidence="1 2">
    <name type="scientific">Ophiobolus disseminans</name>
    <dbReference type="NCBI Taxonomy" id="1469910"/>
    <lineage>
        <taxon>Eukaryota</taxon>
        <taxon>Fungi</taxon>
        <taxon>Dikarya</taxon>
        <taxon>Ascomycota</taxon>
        <taxon>Pezizomycotina</taxon>
        <taxon>Dothideomycetes</taxon>
        <taxon>Pleosporomycetidae</taxon>
        <taxon>Pleosporales</taxon>
        <taxon>Pleosporineae</taxon>
        <taxon>Phaeosphaeriaceae</taxon>
        <taxon>Ophiobolus</taxon>
    </lineage>
</organism>